<gene>
    <name evidence="3" type="ORF">GRAN_4533</name>
</gene>
<dbReference type="GO" id="GO:0006508">
    <property type="term" value="P:proteolysis"/>
    <property type="evidence" value="ECO:0007669"/>
    <property type="project" value="UniProtKB-KW"/>
</dbReference>
<feature type="region of interest" description="Disordered" evidence="1">
    <location>
        <begin position="311"/>
        <end position="334"/>
    </location>
</feature>
<name>A0A4Q0T0R7_9BACT</name>
<feature type="compositionally biased region" description="Low complexity" evidence="1">
    <location>
        <begin position="323"/>
        <end position="334"/>
    </location>
</feature>
<accession>A0A4Q0T0R7</accession>
<dbReference type="InterPro" id="IPR000209">
    <property type="entry name" value="Peptidase_S8/S53_dom"/>
</dbReference>
<sequence>MAKTPRDVRPIQVFLDTQRFIEMEEPQPFGGGSKDFFAGNDKGFATHKTRIQARATSVADGIRRSGEPAGFVRVQQREVALAKSHRPLGSLFTEANNFSLVGVDGVGEMLFQATPSALDRLASIIATKAEETPLLKPNKSKDDALEPRASRYRSEVGGIDDIQLYGASDKIKFSAAEAVAWFNQPNIIGGYIVELFRPNRKVGGQSTDALIKRFRESLEKLTGGLLIRPFLPSARTVQYGMPTLALSVQLLSEDQRQIELPFLADGRASEMSESSLTDSIRKSHADMSLSRHTELLNVLASQSLVRSIQLPPTLETAPTTSKPPTRAASFSPPTASSPYPVVGVIDGGVSSAKSMGAWIVGDAGLVPVLDRDESHGTFIAGLICAGASLNPGLIDSVEPLGCKVYDLDLFPRRELRTSYYPDLEDLFDTLDEKIQVAKRDFNVRIFNLSFAIGNRTSRLAYSITADRLDRIARAHDVIFVVASGNLSSTVSRPPWPEKTQDAVAMLASVSSFDQQISAPSDQLLGVTVGAVNPSGVPGHIAFMPTTYTRRGPGVGGSPKPDLVQCGGAGYTSNLSSGLQSVTPTGETTDGCGTSYASPLTAATLATLDHLLASQAPRETLLALPIHRAQRPFALEKPALRPFARDFVGFGLAPTAEAILSDAPHSVTLVFSAKLLRKQRLEFAFTWPKSLVAPDGTCRGRADVTLAYTPPIDPDHREEAVRVQLEAHLHQEKMNVATGETAWESRLEHDGADVAQGTGKTESFLIKTGLKWSPVKRYHVAMKKGRGNTSNWRISLESLERALVIFPPEGVNFSLILTLSDIAQTAQIREELRASLQSRGLQLADIMVAHRVVARSA</sequence>
<dbReference type="CDD" id="cd04847">
    <property type="entry name" value="Peptidases_S8_Subtilisin_like_2"/>
    <property type="match status" value="1"/>
</dbReference>
<feature type="domain" description="Peptidase S8/S53" evidence="2">
    <location>
        <begin position="370"/>
        <end position="628"/>
    </location>
</feature>
<evidence type="ECO:0000313" key="3">
    <source>
        <dbReference type="EMBL" id="RXH55429.1"/>
    </source>
</evidence>
<keyword evidence="3" id="KW-0645">Protease</keyword>
<proteinExistence type="predicted"/>
<dbReference type="GO" id="GO:0004252">
    <property type="term" value="F:serine-type endopeptidase activity"/>
    <property type="evidence" value="ECO:0007669"/>
    <property type="project" value="InterPro"/>
</dbReference>
<dbReference type="Proteomes" id="UP000289437">
    <property type="component" value="Unassembled WGS sequence"/>
</dbReference>
<dbReference type="AlphaFoldDB" id="A0A4Q0T0R7"/>
<dbReference type="RefSeq" id="WP_128915060.1">
    <property type="nucleotide sequence ID" value="NZ_RDSM01000003.1"/>
</dbReference>
<dbReference type="SUPFAM" id="SSF52743">
    <property type="entry name" value="Subtilisin-like"/>
    <property type="match status" value="1"/>
</dbReference>
<keyword evidence="3" id="KW-0378">Hydrolase</keyword>
<evidence type="ECO:0000256" key="1">
    <source>
        <dbReference type="SAM" id="MobiDB-lite"/>
    </source>
</evidence>
<dbReference type="InterPro" id="IPR034074">
    <property type="entry name" value="Y4bN_pept_dom"/>
</dbReference>
<dbReference type="Gene3D" id="3.40.50.200">
    <property type="entry name" value="Peptidase S8/S53 domain"/>
    <property type="match status" value="1"/>
</dbReference>
<evidence type="ECO:0000259" key="2">
    <source>
        <dbReference type="Pfam" id="PF00082"/>
    </source>
</evidence>
<evidence type="ECO:0000313" key="4">
    <source>
        <dbReference type="Proteomes" id="UP000289437"/>
    </source>
</evidence>
<dbReference type="Pfam" id="PF00082">
    <property type="entry name" value="Peptidase_S8"/>
    <property type="match status" value="1"/>
</dbReference>
<dbReference type="OrthoDB" id="1100338at2"/>
<reference evidence="4" key="2">
    <citation type="submission" date="2019-02" db="EMBL/GenBank/DDBJ databases">
        <title>Granulicella sibirica sp. nov., a psychrotolerant acidobacterium isolated from an organic soil layer in forested tundra, West Siberia.</title>
        <authorList>
            <person name="Oshkin I.Y."/>
            <person name="Kulichevskaya I.S."/>
            <person name="Rijpstra W.I.C."/>
            <person name="Sinninghe Damste J.S."/>
            <person name="Rakitin A.L."/>
            <person name="Ravin N.V."/>
            <person name="Dedysh S.N."/>
        </authorList>
    </citation>
    <scope>NUCLEOTIDE SEQUENCE [LARGE SCALE GENOMIC DNA]</scope>
    <source>
        <strain evidence="4">AF10</strain>
    </source>
</reference>
<comment type="caution">
    <text evidence="3">The sequence shown here is derived from an EMBL/GenBank/DDBJ whole genome shotgun (WGS) entry which is preliminary data.</text>
</comment>
<dbReference type="InterPro" id="IPR036852">
    <property type="entry name" value="Peptidase_S8/S53_dom_sf"/>
</dbReference>
<organism evidence="3 4">
    <name type="scientific">Granulicella sibirica</name>
    <dbReference type="NCBI Taxonomy" id="2479048"/>
    <lineage>
        <taxon>Bacteria</taxon>
        <taxon>Pseudomonadati</taxon>
        <taxon>Acidobacteriota</taxon>
        <taxon>Terriglobia</taxon>
        <taxon>Terriglobales</taxon>
        <taxon>Acidobacteriaceae</taxon>
        <taxon>Granulicella</taxon>
    </lineage>
</organism>
<dbReference type="EMBL" id="RDSM01000003">
    <property type="protein sequence ID" value="RXH55429.1"/>
    <property type="molecule type" value="Genomic_DNA"/>
</dbReference>
<protein>
    <submittedName>
        <fullName evidence="3">Putative serine protease</fullName>
    </submittedName>
</protein>
<reference evidence="3 4" key="1">
    <citation type="submission" date="2018-11" db="EMBL/GenBank/DDBJ databases">
        <authorList>
            <person name="Mardanov A.V."/>
            <person name="Ravin N.V."/>
            <person name="Dedysh S.N."/>
        </authorList>
    </citation>
    <scope>NUCLEOTIDE SEQUENCE [LARGE SCALE GENOMIC DNA]</scope>
    <source>
        <strain evidence="3 4">AF10</strain>
    </source>
</reference>
<keyword evidence="4" id="KW-1185">Reference proteome</keyword>